<feature type="transmembrane region" description="Helical" evidence="8">
    <location>
        <begin position="191"/>
        <end position="211"/>
    </location>
</feature>
<name>A0A7R9BIQ5_9CRUS</name>
<dbReference type="PANTHER" id="PTHR20855:SF52">
    <property type="entry name" value="ADIPONECTIN RECEPTOR PROTEIN"/>
    <property type="match status" value="1"/>
</dbReference>
<keyword evidence="5 8" id="KW-0472">Membrane</keyword>
<evidence type="ECO:0000256" key="8">
    <source>
        <dbReference type="SAM" id="Phobius"/>
    </source>
</evidence>
<dbReference type="AlphaFoldDB" id="A0A7R9BIQ5"/>
<evidence type="ECO:0000256" key="2">
    <source>
        <dbReference type="ARBA" id="ARBA00007018"/>
    </source>
</evidence>
<dbReference type="PANTHER" id="PTHR20855">
    <property type="entry name" value="ADIPOR/PROGESTIN RECEPTOR-RELATED"/>
    <property type="match status" value="1"/>
</dbReference>
<evidence type="ECO:0000256" key="1">
    <source>
        <dbReference type="ARBA" id="ARBA00004141"/>
    </source>
</evidence>
<keyword evidence="6" id="KW-0862">Zinc</keyword>
<keyword evidence="3 8" id="KW-0812">Transmembrane</keyword>
<evidence type="ECO:0000256" key="5">
    <source>
        <dbReference type="ARBA" id="ARBA00023136"/>
    </source>
</evidence>
<comment type="similarity">
    <text evidence="2">Belongs to the ADIPOR family.</text>
</comment>
<feature type="transmembrane region" description="Helical" evidence="8">
    <location>
        <begin position="160"/>
        <end position="179"/>
    </location>
</feature>
<dbReference type="GO" id="GO:0033211">
    <property type="term" value="P:adiponectin-activated signaling pathway"/>
    <property type="evidence" value="ECO:0007669"/>
    <property type="project" value="TreeGrafter"/>
</dbReference>
<dbReference type="InterPro" id="IPR004254">
    <property type="entry name" value="AdipoR/HlyIII-related"/>
</dbReference>
<dbReference type="Pfam" id="PF03006">
    <property type="entry name" value="HlyIII"/>
    <property type="match status" value="1"/>
</dbReference>
<dbReference type="EMBL" id="OA882322">
    <property type="protein sequence ID" value="CAD7274701.1"/>
    <property type="molecule type" value="Genomic_DNA"/>
</dbReference>
<sequence length="397" mass="44980">MATTIEVTPEEILNERQDEIPSSPAVHEDNSDDDDIRSFNSAVEVPEDDVEAITRLPSPEPPKPEENVGLLRSRLRNCLHNFETVCEDVDFSSMAHHAVESAEDFFRRVWEGTWRVVHFQHLPAWLQDNDFLHHAHRPPLPSFSACFKSIFRVHTETGNIWTHLLGCLAFMGIATYFLSRPNIEVELQEKLVFAAFFAGAIICLGMSFAFHTVSCHSEFVGRLFSKLDYCGIAFLIMGSFVPWLYYGFYCEFLPKVIYLSVTTILGTCAITVSLWDKFGTPRYRPLRAGVFMGFGLSGVVPAMHYLYSEGWLKAASEAAMGSLILMAVLYISGALLYAWRVPERFFPGKCDIWFHSHQLFHILVIAAAFVHYHGISEMAMYRLTTGDCAVDDPRIVL</sequence>
<feature type="transmembrane region" description="Helical" evidence="8">
    <location>
        <begin position="319"/>
        <end position="340"/>
    </location>
</feature>
<evidence type="ECO:0000256" key="3">
    <source>
        <dbReference type="ARBA" id="ARBA00022692"/>
    </source>
</evidence>
<dbReference type="EMBL" id="CAJPEX010000285">
    <property type="protein sequence ID" value="CAG0914853.1"/>
    <property type="molecule type" value="Genomic_DNA"/>
</dbReference>
<feature type="binding site" evidence="6">
    <location>
        <position position="361"/>
    </location>
    <ligand>
        <name>Zn(2+)</name>
        <dbReference type="ChEBI" id="CHEBI:29105"/>
    </ligand>
</feature>
<feature type="transmembrane region" description="Helical" evidence="8">
    <location>
        <begin position="256"/>
        <end position="275"/>
    </location>
</feature>
<comment type="subcellular location">
    <subcellularLocation>
        <location evidence="1">Membrane</location>
        <topology evidence="1">Multi-pass membrane protein</topology>
    </subcellularLocation>
</comment>
<evidence type="ECO:0000313" key="10">
    <source>
        <dbReference type="Proteomes" id="UP000678499"/>
    </source>
</evidence>
<gene>
    <name evidence="9" type="ORF">NMOB1V02_LOCUS2524</name>
</gene>
<proteinExistence type="inferred from homology"/>
<protein>
    <recommendedName>
        <fullName evidence="11">Adiponectin receptor protein</fullName>
    </recommendedName>
</protein>
<keyword evidence="6" id="KW-0479">Metal-binding</keyword>
<evidence type="ECO:0000256" key="4">
    <source>
        <dbReference type="ARBA" id="ARBA00022989"/>
    </source>
</evidence>
<dbReference type="OrthoDB" id="5585746at2759"/>
<dbReference type="GO" id="GO:0038023">
    <property type="term" value="F:signaling receptor activity"/>
    <property type="evidence" value="ECO:0007669"/>
    <property type="project" value="TreeGrafter"/>
</dbReference>
<organism evidence="9">
    <name type="scientific">Notodromas monacha</name>
    <dbReference type="NCBI Taxonomy" id="399045"/>
    <lineage>
        <taxon>Eukaryota</taxon>
        <taxon>Metazoa</taxon>
        <taxon>Ecdysozoa</taxon>
        <taxon>Arthropoda</taxon>
        <taxon>Crustacea</taxon>
        <taxon>Oligostraca</taxon>
        <taxon>Ostracoda</taxon>
        <taxon>Podocopa</taxon>
        <taxon>Podocopida</taxon>
        <taxon>Cypridocopina</taxon>
        <taxon>Cypridoidea</taxon>
        <taxon>Cyprididae</taxon>
        <taxon>Notodromas</taxon>
    </lineage>
</organism>
<dbReference type="GO" id="GO:0005886">
    <property type="term" value="C:plasma membrane"/>
    <property type="evidence" value="ECO:0007669"/>
    <property type="project" value="TreeGrafter"/>
</dbReference>
<evidence type="ECO:0000256" key="6">
    <source>
        <dbReference type="PIRSR" id="PIRSR604254-1"/>
    </source>
</evidence>
<evidence type="ECO:0008006" key="11">
    <source>
        <dbReference type="Google" id="ProtNLM"/>
    </source>
</evidence>
<dbReference type="GO" id="GO:0046872">
    <property type="term" value="F:metal ion binding"/>
    <property type="evidence" value="ECO:0007669"/>
    <property type="project" value="UniProtKB-KW"/>
</dbReference>
<feature type="binding site" evidence="6">
    <location>
        <position position="211"/>
    </location>
    <ligand>
        <name>Zn(2+)</name>
        <dbReference type="ChEBI" id="CHEBI:29105"/>
    </ligand>
</feature>
<feature type="binding site" evidence="6">
    <location>
        <position position="357"/>
    </location>
    <ligand>
        <name>Zn(2+)</name>
        <dbReference type="ChEBI" id="CHEBI:29105"/>
    </ligand>
</feature>
<keyword evidence="10" id="KW-1185">Reference proteome</keyword>
<evidence type="ECO:0000313" key="9">
    <source>
        <dbReference type="EMBL" id="CAD7274701.1"/>
    </source>
</evidence>
<feature type="transmembrane region" description="Helical" evidence="8">
    <location>
        <begin position="352"/>
        <end position="372"/>
    </location>
</feature>
<feature type="transmembrane region" description="Helical" evidence="8">
    <location>
        <begin position="287"/>
        <end position="307"/>
    </location>
</feature>
<feature type="transmembrane region" description="Helical" evidence="8">
    <location>
        <begin position="231"/>
        <end position="249"/>
    </location>
</feature>
<dbReference type="Proteomes" id="UP000678499">
    <property type="component" value="Unassembled WGS sequence"/>
</dbReference>
<keyword evidence="4 8" id="KW-1133">Transmembrane helix</keyword>
<reference evidence="9" key="1">
    <citation type="submission" date="2020-11" db="EMBL/GenBank/DDBJ databases">
        <authorList>
            <person name="Tran Van P."/>
        </authorList>
    </citation>
    <scope>NUCLEOTIDE SEQUENCE</scope>
</reference>
<evidence type="ECO:0000256" key="7">
    <source>
        <dbReference type="SAM" id="MobiDB-lite"/>
    </source>
</evidence>
<feature type="region of interest" description="Disordered" evidence="7">
    <location>
        <begin position="1"/>
        <end position="44"/>
    </location>
</feature>
<accession>A0A7R9BIQ5</accession>